<dbReference type="EMBL" id="CP022315">
    <property type="protein sequence ID" value="ASK62104.1"/>
    <property type="molecule type" value="Genomic_DNA"/>
</dbReference>
<feature type="region of interest" description="Disordered" evidence="1">
    <location>
        <begin position="77"/>
        <end position="183"/>
    </location>
</feature>
<gene>
    <name evidence="3" type="ORF">CFK37_07980</name>
</gene>
<dbReference type="InterPro" id="IPR052928">
    <property type="entry name" value="Desiccation-related_membrane"/>
</dbReference>
<feature type="transmembrane region" description="Helical" evidence="2">
    <location>
        <begin position="20"/>
        <end position="39"/>
    </location>
</feature>
<keyword evidence="2" id="KW-1133">Transmembrane helix</keyword>
<evidence type="ECO:0000313" key="3">
    <source>
        <dbReference type="EMBL" id="ASK62104.1"/>
    </source>
</evidence>
<feature type="compositionally biased region" description="Low complexity" evidence="1">
    <location>
        <begin position="154"/>
        <end position="176"/>
    </location>
</feature>
<reference evidence="3 4" key="1">
    <citation type="submission" date="2017-07" db="EMBL/GenBank/DDBJ databases">
        <title>Virgibacillus sp. LM2416.</title>
        <authorList>
            <person name="Tak E.J."/>
            <person name="Bae J.-W."/>
        </authorList>
    </citation>
    <scope>NUCLEOTIDE SEQUENCE [LARGE SCALE GENOMIC DNA]</scope>
    <source>
        <strain evidence="3 4">LM2416</strain>
    </source>
</reference>
<dbReference type="Proteomes" id="UP000198312">
    <property type="component" value="Chromosome"/>
</dbReference>
<dbReference type="InterPro" id="IPR024623">
    <property type="entry name" value="YtxH"/>
</dbReference>
<organism evidence="3 4">
    <name type="scientific">Virgibacillus phasianinus</name>
    <dbReference type="NCBI Taxonomy" id="2017483"/>
    <lineage>
        <taxon>Bacteria</taxon>
        <taxon>Bacillati</taxon>
        <taxon>Bacillota</taxon>
        <taxon>Bacilli</taxon>
        <taxon>Bacillales</taxon>
        <taxon>Bacillaceae</taxon>
        <taxon>Virgibacillus</taxon>
    </lineage>
</organism>
<dbReference type="AlphaFoldDB" id="A0A220U1J0"/>
<dbReference type="Pfam" id="PF12732">
    <property type="entry name" value="YtxH"/>
    <property type="match status" value="1"/>
</dbReference>
<proteinExistence type="predicted"/>
<evidence type="ECO:0000256" key="1">
    <source>
        <dbReference type="SAM" id="MobiDB-lite"/>
    </source>
</evidence>
<evidence type="ECO:0000313" key="4">
    <source>
        <dbReference type="Proteomes" id="UP000198312"/>
    </source>
</evidence>
<keyword evidence="2" id="KW-0812">Transmembrane</keyword>
<name>A0A220U1J0_9BACI</name>
<keyword evidence="4" id="KW-1185">Reference proteome</keyword>
<sequence>MAQQTVKNKAKSVIKDNKNVITASVLGGVLGSVTTLLLTPKSGKELRANVTEQAINAKDKTVVFSENAKAKLTDFKSISSEKSKSLTNKLKGNSNEQPSVDQENAKSELQPEETEITKEESSTEEPKTKETKKDEKQKTAGSKEAAATKEQPEGSPGKKTGTKTGSKKPASSGAAASKKKSIK</sequence>
<dbReference type="KEGG" id="vil:CFK37_07980"/>
<dbReference type="PANTHER" id="PTHR35792:SF2">
    <property type="entry name" value="GENERAL STRESS PROTEIN"/>
    <property type="match status" value="1"/>
</dbReference>
<dbReference type="RefSeq" id="WP_089061364.1">
    <property type="nucleotide sequence ID" value="NZ_CP022315.1"/>
</dbReference>
<protein>
    <recommendedName>
        <fullName evidence="5">YtxH domain-containing protein</fullName>
    </recommendedName>
</protein>
<feature type="compositionally biased region" description="Polar residues" evidence="1">
    <location>
        <begin position="85"/>
        <end position="102"/>
    </location>
</feature>
<keyword evidence="2" id="KW-0472">Membrane</keyword>
<feature type="compositionally biased region" description="Basic and acidic residues" evidence="1">
    <location>
        <begin position="115"/>
        <end position="138"/>
    </location>
</feature>
<dbReference type="PANTHER" id="PTHR35792">
    <property type="entry name" value="GENERAL STRESS PROTEIN"/>
    <property type="match status" value="1"/>
</dbReference>
<evidence type="ECO:0000256" key="2">
    <source>
        <dbReference type="SAM" id="Phobius"/>
    </source>
</evidence>
<accession>A0A220U1J0</accession>
<evidence type="ECO:0008006" key="5">
    <source>
        <dbReference type="Google" id="ProtNLM"/>
    </source>
</evidence>